<keyword evidence="8" id="KW-1185">Reference proteome</keyword>
<dbReference type="OrthoDB" id="1470350at2759"/>
<comment type="similarity">
    <text evidence="2 6">Belongs to the cytochrome P450 family.</text>
</comment>
<dbReference type="PRINTS" id="PR00463">
    <property type="entry name" value="EP450I"/>
</dbReference>
<dbReference type="Pfam" id="PF00067">
    <property type="entry name" value="p450"/>
    <property type="match status" value="2"/>
</dbReference>
<dbReference type="InterPro" id="IPR050121">
    <property type="entry name" value="Cytochrome_P450_monoxygenase"/>
</dbReference>
<dbReference type="InterPro" id="IPR001128">
    <property type="entry name" value="Cyt_P450"/>
</dbReference>
<dbReference type="GO" id="GO:0005506">
    <property type="term" value="F:iron ion binding"/>
    <property type="evidence" value="ECO:0007669"/>
    <property type="project" value="InterPro"/>
</dbReference>
<protein>
    <submittedName>
        <fullName evidence="7">Cytochrome P450</fullName>
    </submittedName>
</protein>
<dbReference type="Gene3D" id="1.10.630.10">
    <property type="entry name" value="Cytochrome P450"/>
    <property type="match status" value="1"/>
</dbReference>
<evidence type="ECO:0000313" key="8">
    <source>
        <dbReference type="Proteomes" id="UP000800096"/>
    </source>
</evidence>
<dbReference type="Proteomes" id="UP000800096">
    <property type="component" value="Unassembled WGS sequence"/>
</dbReference>
<evidence type="ECO:0000256" key="5">
    <source>
        <dbReference type="PIRSR" id="PIRSR602401-1"/>
    </source>
</evidence>
<dbReference type="CDD" id="cd20622">
    <property type="entry name" value="CYP_TRI13-like"/>
    <property type="match status" value="1"/>
</dbReference>
<keyword evidence="6" id="KW-0560">Oxidoreductase</keyword>
<evidence type="ECO:0000256" key="2">
    <source>
        <dbReference type="ARBA" id="ARBA00010617"/>
    </source>
</evidence>
<name>A0A6A5R442_AMPQU</name>
<dbReference type="PRINTS" id="PR00385">
    <property type="entry name" value="P450"/>
</dbReference>
<dbReference type="InterPro" id="IPR017972">
    <property type="entry name" value="Cyt_P450_CS"/>
</dbReference>
<keyword evidence="4 5" id="KW-0408">Iron</keyword>
<gene>
    <name evidence="7" type="ORF">BDU57DRAFT_509154</name>
</gene>
<dbReference type="PROSITE" id="PS00086">
    <property type="entry name" value="CYTOCHROME_P450"/>
    <property type="match status" value="1"/>
</dbReference>
<evidence type="ECO:0000256" key="3">
    <source>
        <dbReference type="ARBA" id="ARBA00022723"/>
    </source>
</evidence>
<proteinExistence type="inferred from homology"/>
<reference evidence="7" key="1">
    <citation type="journal article" date="2020" name="Stud. Mycol.">
        <title>101 Dothideomycetes genomes: a test case for predicting lifestyles and emergence of pathogens.</title>
        <authorList>
            <person name="Haridas S."/>
            <person name="Albert R."/>
            <person name="Binder M."/>
            <person name="Bloem J."/>
            <person name="Labutti K."/>
            <person name="Salamov A."/>
            <person name="Andreopoulos B."/>
            <person name="Baker S."/>
            <person name="Barry K."/>
            <person name="Bills G."/>
            <person name="Bluhm B."/>
            <person name="Cannon C."/>
            <person name="Castanera R."/>
            <person name="Culley D."/>
            <person name="Daum C."/>
            <person name="Ezra D."/>
            <person name="Gonzalez J."/>
            <person name="Henrissat B."/>
            <person name="Kuo A."/>
            <person name="Liang C."/>
            <person name="Lipzen A."/>
            <person name="Lutzoni F."/>
            <person name="Magnuson J."/>
            <person name="Mondo S."/>
            <person name="Nolan M."/>
            <person name="Ohm R."/>
            <person name="Pangilinan J."/>
            <person name="Park H.-J."/>
            <person name="Ramirez L."/>
            <person name="Alfaro M."/>
            <person name="Sun H."/>
            <person name="Tritt A."/>
            <person name="Yoshinaga Y."/>
            <person name="Zwiers L.-H."/>
            <person name="Turgeon B."/>
            <person name="Goodwin S."/>
            <person name="Spatafora J."/>
            <person name="Crous P."/>
            <person name="Grigoriev I."/>
        </authorList>
    </citation>
    <scope>NUCLEOTIDE SEQUENCE</scope>
    <source>
        <strain evidence="7">HMLAC05119</strain>
    </source>
</reference>
<evidence type="ECO:0000256" key="4">
    <source>
        <dbReference type="ARBA" id="ARBA00023004"/>
    </source>
</evidence>
<comment type="cofactor">
    <cofactor evidence="1 5">
        <name>heme</name>
        <dbReference type="ChEBI" id="CHEBI:30413"/>
    </cofactor>
</comment>
<organism evidence="7 8">
    <name type="scientific">Ampelomyces quisqualis</name>
    <name type="common">Powdery mildew agent</name>
    <dbReference type="NCBI Taxonomy" id="50730"/>
    <lineage>
        <taxon>Eukaryota</taxon>
        <taxon>Fungi</taxon>
        <taxon>Dikarya</taxon>
        <taxon>Ascomycota</taxon>
        <taxon>Pezizomycotina</taxon>
        <taxon>Dothideomycetes</taxon>
        <taxon>Pleosporomycetidae</taxon>
        <taxon>Pleosporales</taxon>
        <taxon>Pleosporineae</taxon>
        <taxon>Phaeosphaeriaceae</taxon>
        <taxon>Ampelomyces</taxon>
    </lineage>
</organism>
<dbReference type="AlphaFoldDB" id="A0A6A5R442"/>
<dbReference type="InterPro" id="IPR036396">
    <property type="entry name" value="Cyt_P450_sf"/>
</dbReference>
<dbReference type="PANTHER" id="PTHR24305">
    <property type="entry name" value="CYTOCHROME P450"/>
    <property type="match status" value="1"/>
</dbReference>
<dbReference type="GO" id="GO:0004497">
    <property type="term" value="F:monooxygenase activity"/>
    <property type="evidence" value="ECO:0007669"/>
    <property type="project" value="UniProtKB-KW"/>
</dbReference>
<dbReference type="SUPFAM" id="SSF48264">
    <property type="entry name" value="Cytochrome P450"/>
    <property type="match status" value="1"/>
</dbReference>
<evidence type="ECO:0000256" key="1">
    <source>
        <dbReference type="ARBA" id="ARBA00001971"/>
    </source>
</evidence>
<keyword evidence="3 5" id="KW-0479">Metal-binding</keyword>
<dbReference type="PANTHER" id="PTHR24305:SF232">
    <property type="entry name" value="P450, PUTATIVE (EUROFUNG)-RELATED"/>
    <property type="match status" value="1"/>
</dbReference>
<evidence type="ECO:0000313" key="7">
    <source>
        <dbReference type="EMBL" id="KAF1920727.1"/>
    </source>
</evidence>
<feature type="binding site" description="axial binding residue" evidence="5">
    <location>
        <position position="470"/>
    </location>
    <ligand>
        <name>heme</name>
        <dbReference type="ChEBI" id="CHEBI:30413"/>
    </ligand>
    <ligandPart>
        <name>Fe</name>
        <dbReference type="ChEBI" id="CHEBI:18248"/>
    </ligandPart>
</feature>
<dbReference type="InterPro" id="IPR002401">
    <property type="entry name" value="Cyt_P450_E_grp-I"/>
</dbReference>
<sequence>MLEHLKTHKTLTDWMLAYHTRHQSPIVQIFTNIFGRPWVVISDYREAQDILMRRSKEFDKPDLISDIFYGISPKFHAGQTTDDAWRHQRKLIQDLVTPAFLNEVAAPQLHHNFMDLINMWLEKMRLGKGRPFAVKHDIYETALEAIWAAIFGLDDISTVTRNQIKLLSSQMDFPIPSSLDKEVVFPRATAPPAFRAVLEITDGIEAVIKSPFPRLTGFFQRYTPAGRKNHAEKKSFIAKEIAKAKKRIIESGVKETKVTNAVDHMLRRENAAAERVGRLPDYSSQMLADELFGLLIAGHDTTSTTLLWALKFLAANQSMQIKLRAELRSALFDANSESRIPTAHEIASCQNHYLDACIEEINRVSCTGSVPSRNTITDAVVLGHVIPKGTRVCFLGQGHGILEPAFPVPESLHSERYRQVGDERVGSWDLKDMKKFDPERWLVHDPATTTDVYDSTAGPHIAFGGGLRGCFGKKLAYLELRMAIVLMVWNFVLEEVPEEYGSWEAVDMLTHSPIMCYVKLSKA</sequence>
<dbReference type="GO" id="GO:0020037">
    <property type="term" value="F:heme binding"/>
    <property type="evidence" value="ECO:0007669"/>
    <property type="project" value="InterPro"/>
</dbReference>
<evidence type="ECO:0000256" key="6">
    <source>
        <dbReference type="RuleBase" id="RU000461"/>
    </source>
</evidence>
<keyword evidence="5 6" id="KW-0349">Heme</keyword>
<dbReference type="EMBL" id="ML979132">
    <property type="protein sequence ID" value="KAF1920727.1"/>
    <property type="molecule type" value="Genomic_DNA"/>
</dbReference>
<accession>A0A6A5R442</accession>
<keyword evidence="6" id="KW-0503">Monooxygenase</keyword>
<dbReference type="GO" id="GO:0016705">
    <property type="term" value="F:oxidoreductase activity, acting on paired donors, with incorporation or reduction of molecular oxygen"/>
    <property type="evidence" value="ECO:0007669"/>
    <property type="project" value="InterPro"/>
</dbReference>